<organism evidence="3 4">
    <name type="scientific">Knufia peltigerae</name>
    <dbReference type="NCBI Taxonomy" id="1002370"/>
    <lineage>
        <taxon>Eukaryota</taxon>
        <taxon>Fungi</taxon>
        <taxon>Dikarya</taxon>
        <taxon>Ascomycota</taxon>
        <taxon>Pezizomycotina</taxon>
        <taxon>Eurotiomycetes</taxon>
        <taxon>Chaetothyriomycetidae</taxon>
        <taxon>Chaetothyriales</taxon>
        <taxon>Trichomeriaceae</taxon>
        <taxon>Knufia</taxon>
    </lineage>
</organism>
<reference evidence="3" key="1">
    <citation type="submission" date="2022-10" db="EMBL/GenBank/DDBJ databases">
        <title>Culturing micro-colonial fungi from biological soil crusts in the Mojave desert and describing Neophaeococcomyces mojavensis, and introducing the new genera and species Taxawa tesnikishii.</title>
        <authorList>
            <person name="Kurbessoian T."/>
            <person name="Stajich J.E."/>
        </authorList>
    </citation>
    <scope>NUCLEOTIDE SEQUENCE</scope>
    <source>
        <strain evidence="3">TK_35</strain>
    </source>
</reference>
<dbReference type="EMBL" id="JAPDRN010000008">
    <property type="protein sequence ID" value="KAJ9643317.1"/>
    <property type="molecule type" value="Genomic_DNA"/>
</dbReference>
<dbReference type="PRINTS" id="PR00081">
    <property type="entry name" value="GDHRDH"/>
</dbReference>
<proteinExistence type="inferred from homology"/>
<name>A0AA39D1M7_9EURO</name>
<gene>
    <name evidence="3" type="ORF">H2204_002213</name>
</gene>
<dbReference type="PANTHER" id="PTHR42760">
    <property type="entry name" value="SHORT-CHAIN DEHYDROGENASES/REDUCTASES FAMILY MEMBER"/>
    <property type="match status" value="1"/>
</dbReference>
<evidence type="ECO:0000313" key="4">
    <source>
        <dbReference type="Proteomes" id="UP001172681"/>
    </source>
</evidence>
<evidence type="ECO:0000313" key="3">
    <source>
        <dbReference type="EMBL" id="KAJ9643317.1"/>
    </source>
</evidence>
<dbReference type="Proteomes" id="UP001172681">
    <property type="component" value="Unassembled WGS sequence"/>
</dbReference>
<dbReference type="AlphaFoldDB" id="A0AA39D1M7"/>
<evidence type="ECO:0000256" key="1">
    <source>
        <dbReference type="ARBA" id="ARBA00006484"/>
    </source>
</evidence>
<keyword evidence="4" id="KW-1185">Reference proteome</keyword>
<protein>
    <submittedName>
        <fullName evidence="3">Uncharacterized protein</fullName>
    </submittedName>
</protein>
<dbReference type="PROSITE" id="PS00061">
    <property type="entry name" value="ADH_SHORT"/>
    <property type="match status" value="1"/>
</dbReference>
<dbReference type="CDD" id="cd05233">
    <property type="entry name" value="SDR_c"/>
    <property type="match status" value="1"/>
</dbReference>
<comment type="caution">
    <text evidence="3">The sequence shown here is derived from an EMBL/GenBank/DDBJ whole genome shotgun (WGS) entry which is preliminary data.</text>
</comment>
<keyword evidence="2" id="KW-0521">NADP</keyword>
<comment type="similarity">
    <text evidence="1">Belongs to the short-chain dehydrogenases/reductases (SDR) family.</text>
</comment>
<dbReference type="PRINTS" id="PR00080">
    <property type="entry name" value="SDRFAMILY"/>
</dbReference>
<accession>A0AA39D1M7</accession>
<dbReference type="InterPro" id="IPR036291">
    <property type="entry name" value="NAD(P)-bd_dom_sf"/>
</dbReference>
<dbReference type="Gene3D" id="3.40.50.720">
    <property type="entry name" value="NAD(P)-binding Rossmann-like Domain"/>
    <property type="match status" value="1"/>
</dbReference>
<dbReference type="PANTHER" id="PTHR42760:SF124">
    <property type="entry name" value="SHORT-CHAIN DEHYDROGENASE_REDUCTASE"/>
    <property type="match status" value="1"/>
</dbReference>
<evidence type="ECO:0000256" key="2">
    <source>
        <dbReference type="ARBA" id="ARBA00022857"/>
    </source>
</evidence>
<dbReference type="Pfam" id="PF13561">
    <property type="entry name" value="adh_short_C2"/>
    <property type="match status" value="1"/>
</dbReference>
<sequence length="310" mass="33346">MPLTQTAIVTGAGQGLGAALARKLASRGINVLVADLNETTGPQVAQELKGQFGVDAFFVRTDVSNEDDVKAMVKAAVDRWGRLDYACNNAAIGEVITFTEKDYSVQNFDRMYSVLPRAAWLCQKYECEQMLKQPPRQVQLGPSSKTVPSRGSVVNIASVAGLVGMGQPGYAAAKAAVQSVTRTGSQFYGSSHIRINTVSPGAIMSDGFHKWLPTLEVRAKEFVENNIISGPPAKRMGQPEELAATVSWLLSDESTFMHASNVICDGGYYNTRYAAEPAPEGNLPLDSQTFSGFNEEQMALASIVASDIVR</sequence>
<dbReference type="GO" id="GO:0016616">
    <property type="term" value="F:oxidoreductase activity, acting on the CH-OH group of donors, NAD or NADP as acceptor"/>
    <property type="evidence" value="ECO:0007669"/>
    <property type="project" value="TreeGrafter"/>
</dbReference>
<dbReference type="InterPro" id="IPR020904">
    <property type="entry name" value="Sc_DH/Rdtase_CS"/>
</dbReference>
<dbReference type="SUPFAM" id="SSF51735">
    <property type="entry name" value="NAD(P)-binding Rossmann-fold domains"/>
    <property type="match status" value="1"/>
</dbReference>
<dbReference type="InterPro" id="IPR002347">
    <property type="entry name" value="SDR_fam"/>
</dbReference>
<dbReference type="FunFam" id="3.40.50.720:FF:000084">
    <property type="entry name" value="Short-chain dehydrogenase reductase"/>
    <property type="match status" value="1"/>
</dbReference>